<dbReference type="AlphaFoldDB" id="A0A843WUY3"/>
<evidence type="ECO:0000313" key="1">
    <source>
        <dbReference type="EMBL" id="MQM13999.1"/>
    </source>
</evidence>
<dbReference type="EMBL" id="NMUH01005919">
    <property type="protein sequence ID" value="MQM13999.1"/>
    <property type="molecule type" value="Genomic_DNA"/>
</dbReference>
<accession>A0A843WUY3</accession>
<organism evidence="1 2">
    <name type="scientific">Colocasia esculenta</name>
    <name type="common">Wild taro</name>
    <name type="synonym">Arum esculentum</name>
    <dbReference type="NCBI Taxonomy" id="4460"/>
    <lineage>
        <taxon>Eukaryota</taxon>
        <taxon>Viridiplantae</taxon>
        <taxon>Streptophyta</taxon>
        <taxon>Embryophyta</taxon>
        <taxon>Tracheophyta</taxon>
        <taxon>Spermatophyta</taxon>
        <taxon>Magnoliopsida</taxon>
        <taxon>Liliopsida</taxon>
        <taxon>Araceae</taxon>
        <taxon>Aroideae</taxon>
        <taxon>Colocasieae</taxon>
        <taxon>Colocasia</taxon>
    </lineage>
</organism>
<gene>
    <name evidence="1" type="ORF">Taro_046927</name>
</gene>
<name>A0A843WUY3_COLES</name>
<evidence type="ECO:0000313" key="2">
    <source>
        <dbReference type="Proteomes" id="UP000652761"/>
    </source>
</evidence>
<protein>
    <submittedName>
        <fullName evidence="1">Uncharacterized protein</fullName>
    </submittedName>
</protein>
<dbReference type="Proteomes" id="UP000652761">
    <property type="component" value="Unassembled WGS sequence"/>
</dbReference>
<keyword evidence="2" id="KW-1185">Reference proteome</keyword>
<sequence length="117" mass="12634">MGYGLNATVSIKGRDGSVRAGCQNVTPGPRALRNTVLTTSTAQTCADLPPAFVSSVTRLVTMLAIAFCWSVGDRDLGFPFLAGSFRDVERTLLAISLAPEFEREKDRPWIAVQVALF</sequence>
<reference evidence="1" key="1">
    <citation type="submission" date="2017-07" db="EMBL/GenBank/DDBJ databases">
        <title>Taro Niue Genome Assembly and Annotation.</title>
        <authorList>
            <person name="Atibalentja N."/>
            <person name="Keating K."/>
            <person name="Fields C.J."/>
        </authorList>
    </citation>
    <scope>NUCLEOTIDE SEQUENCE</scope>
    <source>
        <strain evidence="1">Niue_2</strain>
        <tissue evidence="1">Leaf</tissue>
    </source>
</reference>
<comment type="caution">
    <text evidence="1">The sequence shown here is derived from an EMBL/GenBank/DDBJ whole genome shotgun (WGS) entry which is preliminary data.</text>
</comment>
<proteinExistence type="predicted"/>